<keyword evidence="2" id="KW-1185">Reference proteome</keyword>
<dbReference type="AlphaFoldDB" id="A0AA39P0M8"/>
<reference evidence="1" key="1">
    <citation type="submission" date="2023-06" db="EMBL/GenBank/DDBJ databases">
        <authorList>
            <consortium name="Lawrence Berkeley National Laboratory"/>
            <person name="Ahrendt S."/>
            <person name="Sahu N."/>
            <person name="Indic B."/>
            <person name="Wong-Bajracharya J."/>
            <person name="Merenyi Z."/>
            <person name="Ke H.-M."/>
            <person name="Monk M."/>
            <person name="Kocsube S."/>
            <person name="Drula E."/>
            <person name="Lipzen A."/>
            <person name="Balint B."/>
            <person name="Henrissat B."/>
            <person name="Andreopoulos B."/>
            <person name="Martin F.M."/>
            <person name="Harder C.B."/>
            <person name="Rigling D."/>
            <person name="Ford K.L."/>
            <person name="Foster G.D."/>
            <person name="Pangilinan J."/>
            <person name="Papanicolaou A."/>
            <person name="Barry K."/>
            <person name="LaButti K."/>
            <person name="Viragh M."/>
            <person name="Koriabine M."/>
            <person name="Yan M."/>
            <person name="Riley R."/>
            <person name="Champramary S."/>
            <person name="Plett K.L."/>
            <person name="Tsai I.J."/>
            <person name="Slot J."/>
            <person name="Sipos G."/>
            <person name="Plett J."/>
            <person name="Nagy L.G."/>
            <person name="Grigoriev I.V."/>
        </authorList>
    </citation>
    <scope>NUCLEOTIDE SEQUENCE</scope>
    <source>
        <strain evidence="1">ICMP 16352</strain>
    </source>
</reference>
<dbReference type="Proteomes" id="UP001175227">
    <property type="component" value="Unassembled WGS sequence"/>
</dbReference>
<proteinExistence type="predicted"/>
<protein>
    <submittedName>
        <fullName evidence="1">Uncharacterized protein</fullName>
    </submittedName>
</protein>
<evidence type="ECO:0000313" key="2">
    <source>
        <dbReference type="Proteomes" id="UP001175227"/>
    </source>
</evidence>
<accession>A0AA39P0M8</accession>
<dbReference type="EMBL" id="JAUEPR010000023">
    <property type="protein sequence ID" value="KAK0475367.1"/>
    <property type="molecule type" value="Genomic_DNA"/>
</dbReference>
<evidence type="ECO:0000313" key="1">
    <source>
        <dbReference type="EMBL" id="KAK0475367.1"/>
    </source>
</evidence>
<gene>
    <name evidence="1" type="ORF">IW261DRAFT_1422204</name>
</gene>
<comment type="caution">
    <text evidence="1">The sequence shown here is derived from an EMBL/GenBank/DDBJ whole genome shotgun (WGS) entry which is preliminary data.</text>
</comment>
<organism evidence="1 2">
    <name type="scientific">Armillaria novae-zelandiae</name>
    <dbReference type="NCBI Taxonomy" id="153914"/>
    <lineage>
        <taxon>Eukaryota</taxon>
        <taxon>Fungi</taxon>
        <taxon>Dikarya</taxon>
        <taxon>Basidiomycota</taxon>
        <taxon>Agaricomycotina</taxon>
        <taxon>Agaricomycetes</taxon>
        <taxon>Agaricomycetidae</taxon>
        <taxon>Agaricales</taxon>
        <taxon>Marasmiineae</taxon>
        <taxon>Physalacriaceae</taxon>
        <taxon>Armillaria</taxon>
    </lineage>
</organism>
<name>A0AA39P0M8_9AGAR</name>
<sequence>MTEEVGKIATSAKLRVSSHHSQNACDQDVLSKYFGLRNNVGFYQSEQFKLTRFSPPAPAVPDVSTRTERFDMPFPCIDKLSKFASTENIRANIFLSLECISARDDLLKNAGPMPAAVRDGDHTALLGPGAGTNTNPIICTNCDGFSPAFSSGKPNQILGRLSTVDSDILLWNEITRLSPSSTTTLGIGLTCKLRGHKFGLAFPTINFAALEAELDTTVDTFKLTAKLGCLGPKSKSCKRLCGMTNVPCHATTMAKADHIYHPVPQRKLVVEWHRRKSSSKGFIDLMEKWRRHHFDCIFPTVKKECSEKALRHMVNCIEETRVWSQEQNNYEDLVRWEPQVKIYEYINTTEVNKELERSLFEDYFRQRKPIYYLPSLISPVLSSALMVC</sequence>